<evidence type="ECO:0000259" key="4">
    <source>
        <dbReference type="PROSITE" id="PS51084"/>
    </source>
</evidence>
<feature type="domain" description="HIT" evidence="4">
    <location>
        <begin position="5"/>
        <end position="114"/>
    </location>
</feature>
<dbReference type="Proteomes" id="UP000005289">
    <property type="component" value="Chromosome"/>
</dbReference>
<name>W0DJV4_9GAMM</name>
<evidence type="ECO:0000313" key="5">
    <source>
        <dbReference type="EMBL" id="AHE98894.1"/>
    </source>
</evidence>
<dbReference type="Gene3D" id="3.30.428.10">
    <property type="entry name" value="HIT-like"/>
    <property type="match status" value="1"/>
</dbReference>
<dbReference type="HOGENOM" id="CLU_056776_8_1_6"/>
<evidence type="ECO:0000256" key="3">
    <source>
        <dbReference type="PROSITE-ProRule" id="PRU00464"/>
    </source>
</evidence>
<reference evidence="5 6" key="1">
    <citation type="submission" date="2013-12" db="EMBL/GenBank/DDBJ databases">
        <authorList>
            <consortium name="DOE Joint Genome Institute"/>
            <person name="Muyzer G."/>
            <person name="Huntemann M."/>
            <person name="Han J."/>
            <person name="Chen A."/>
            <person name="Kyrpides N."/>
            <person name="Mavromatis K."/>
            <person name="Markowitz V."/>
            <person name="Palaniappan K."/>
            <person name="Ivanova N."/>
            <person name="Schaumberg A."/>
            <person name="Pati A."/>
            <person name="Liolios K."/>
            <person name="Nordberg H.P."/>
            <person name="Cantor M.N."/>
            <person name="Hua S.X."/>
            <person name="Woyke T."/>
        </authorList>
    </citation>
    <scope>NUCLEOTIDE SEQUENCE [LARGE SCALE GENOMIC DNA]</scope>
    <source>
        <strain evidence="5 6">ARh 1</strain>
    </source>
</reference>
<dbReference type="GO" id="GO:0016787">
    <property type="term" value="F:hydrolase activity"/>
    <property type="evidence" value="ECO:0007669"/>
    <property type="project" value="UniProtKB-KW"/>
</dbReference>
<feature type="short sequence motif" description="Histidine triad motif" evidence="2 3">
    <location>
        <begin position="98"/>
        <end position="102"/>
    </location>
</feature>
<dbReference type="PANTHER" id="PTHR23089">
    <property type="entry name" value="HISTIDINE TRIAD HIT PROTEIN"/>
    <property type="match status" value="1"/>
</dbReference>
<dbReference type="RefSeq" id="WP_006747868.1">
    <property type="nucleotide sequence ID" value="NZ_CP007029.1"/>
</dbReference>
<dbReference type="InterPro" id="IPR011146">
    <property type="entry name" value="HIT-like"/>
</dbReference>
<dbReference type="EMBL" id="CP007029">
    <property type="protein sequence ID" value="AHE98894.1"/>
    <property type="molecule type" value="Genomic_DNA"/>
</dbReference>
<evidence type="ECO:0000256" key="1">
    <source>
        <dbReference type="PIRSR" id="PIRSR601310-1"/>
    </source>
</evidence>
<proteinExistence type="predicted"/>
<dbReference type="InterPro" id="IPR001310">
    <property type="entry name" value="Histidine_triad_HIT"/>
</dbReference>
<sequence>MSDCVFCRIVAGDIPARVILETDTVLAFHDLNPQAPGHALVIPRRHIATLNDASDADRAILGDLLLAGAEVARILGFAESGYRTVMNCNRDGGQTVYHIHLHVLGGRHLSWPPG</sequence>
<dbReference type="PROSITE" id="PS00892">
    <property type="entry name" value="HIT_1"/>
    <property type="match status" value="1"/>
</dbReference>
<dbReference type="STRING" id="713585.THITH_12215"/>
<evidence type="ECO:0000256" key="2">
    <source>
        <dbReference type="PIRSR" id="PIRSR601310-3"/>
    </source>
</evidence>
<organism evidence="5 6">
    <name type="scientific">Thioalkalivibrio paradoxus ARh 1</name>
    <dbReference type="NCBI Taxonomy" id="713585"/>
    <lineage>
        <taxon>Bacteria</taxon>
        <taxon>Pseudomonadati</taxon>
        <taxon>Pseudomonadota</taxon>
        <taxon>Gammaproteobacteria</taxon>
        <taxon>Chromatiales</taxon>
        <taxon>Ectothiorhodospiraceae</taxon>
        <taxon>Thioalkalivibrio</taxon>
    </lineage>
</organism>
<accession>W0DJV4</accession>
<keyword evidence="5" id="KW-0378">Hydrolase</keyword>
<dbReference type="InterPro" id="IPR019808">
    <property type="entry name" value="Histidine_triad_CS"/>
</dbReference>
<dbReference type="PROSITE" id="PS51084">
    <property type="entry name" value="HIT_2"/>
    <property type="match status" value="1"/>
</dbReference>
<dbReference type="OrthoDB" id="9784774at2"/>
<dbReference type="InterPro" id="IPR036265">
    <property type="entry name" value="HIT-like_sf"/>
</dbReference>
<dbReference type="Pfam" id="PF01230">
    <property type="entry name" value="HIT"/>
    <property type="match status" value="1"/>
</dbReference>
<dbReference type="PRINTS" id="PR00332">
    <property type="entry name" value="HISTRIAD"/>
</dbReference>
<dbReference type="AlphaFoldDB" id="W0DJV4"/>
<dbReference type="CDD" id="cd01276">
    <property type="entry name" value="PKCI_related"/>
    <property type="match status" value="1"/>
</dbReference>
<evidence type="ECO:0000313" key="6">
    <source>
        <dbReference type="Proteomes" id="UP000005289"/>
    </source>
</evidence>
<dbReference type="KEGG" id="tti:THITH_12215"/>
<feature type="active site" description="Tele-AMP-histidine intermediate" evidence="1">
    <location>
        <position position="100"/>
    </location>
</feature>
<keyword evidence="6" id="KW-1185">Reference proteome</keyword>
<gene>
    <name evidence="5" type="ORF">THITH_12215</name>
</gene>
<dbReference type="SUPFAM" id="SSF54197">
    <property type="entry name" value="HIT-like"/>
    <property type="match status" value="1"/>
</dbReference>
<protein>
    <submittedName>
        <fullName evidence="5">HIT family hydrolase</fullName>
    </submittedName>
</protein>